<dbReference type="InterPro" id="IPR005312">
    <property type="entry name" value="DUF1759"/>
</dbReference>
<organism evidence="1 2">
    <name type="scientific">Cryptolaemus montrouzieri</name>
    <dbReference type="NCBI Taxonomy" id="559131"/>
    <lineage>
        <taxon>Eukaryota</taxon>
        <taxon>Metazoa</taxon>
        <taxon>Ecdysozoa</taxon>
        <taxon>Arthropoda</taxon>
        <taxon>Hexapoda</taxon>
        <taxon>Insecta</taxon>
        <taxon>Pterygota</taxon>
        <taxon>Neoptera</taxon>
        <taxon>Endopterygota</taxon>
        <taxon>Coleoptera</taxon>
        <taxon>Polyphaga</taxon>
        <taxon>Cucujiformia</taxon>
        <taxon>Coccinelloidea</taxon>
        <taxon>Coccinellidae</taxon>
        <taxon>Scymninae</taxon>
        <taxon>Scymnini</taxon>
        <taxon>Cryptolaemus</taxon>
    </lineage>
</organism>
<protein>
    <submittedName>
        <fullName evidence="1">Uncharacterized protein</fullName>
    </submittedName>
</protein>
<dbReference type="Pfam" id="PF03564">
    <property type="entry name" value="DUF1759"/>
    <property type="match status" value="1"/>
</dbReference>
<dbReference type="Proteomes" id="UP001516400">
    <property type="component" value="Unassembled WGS sequence"/>
</dbReference>
<accession>A0ABD2NGV1</accession>
<comment type="caution">
    <text evidence="1">The sequence shown here is derived from an EMBL/GenBank/DDBJ whole genome shotgun (WGS) entry which is preliminary data.</text>
</comment>
<name>A0ABD2NGV1_9CUCU</name>
<sequence length="167" mass="18764">MVEKYQNPRALATAFLNPILELEPNQVASASCLNILLDTFDSAFQALGKLNINDLADVAYSYLLLSKLDSETKSLFENTSRSSSLLTYKETLKFIKEQARIYSMSPVNARSIVNKVSKSHNYFVEKVTSKLECVVCASTKQHLISQCDEFSSMGRFEKVKFLVSDVI</sequence>
<gene>
    <name evidence="1" type="ORF">HHI36_013116</name>
</gene>
<evidence type="ECO:0000313" key="1">
    <source>
        <dbReference type="EMBL" id="KAL3277774.1"/>
    </source>
</evidence>
<dbReference type="EMBL" id="JABFTP020000103">
    <property type="protein sequence ID" value="KAL3277774.1"/>
    <property type="molecule type" value="Genomic_DNA"/>
</dbReference>
<evidence type="ECO:0000313" key="2">
    <source>
        <dbReference type="Proteomes" id="UP001516400"/>
    </source>
</evidence>
<keyword evidence="2" id="KW-1185">Reference proteome</keyword>
<reference evidence="1 2" key="1">
    <citation type="journal article" date="2021" name="BMC Biol.">
        <title>Horizontally acquired antibacterial genes associated with adaptive radiation of ladybird beetles.</title>
        <authorList>
            <person name="Li H.S."/>
            <person name="Tang X.F."/>
            <person name="Huang Y.H."/>
            <person name="Xu Z.Y."/>
            <person name="Chen M.L."/>
            <person name="Du X.Y."/>
            <person name="Qiu B.Y."/>
            <person name="Chen P.T."/>
            <person name="Zhang W."/>
            <person name="Slipinski A."/>
            <person name="Escalona H.E."/>
            <person name="Waterhouse R.M."/>
            <person name="Zwick A."/>
            <person name="Pang H."/>
        </authorList>
    </citation>
    <scope>NUCLEOTIDE SEQUENCE [LARGE SCALE GENOMIC DNA]</scope>
    <source>
        <strain evidence="1">SYSU2018</strain>
    </source>
</reference>
<dbReference type="AlphaFoldDB" id="A0ABD2NGV1"/>
<proteinExistence type="predicted"/>